<evidence type="ECO:0000256" key="1">
    <source>
        <dbReference type="SAM" id="SignalP"/>
    </source>
</evidence>
<reference evidence="2" key="1">
    <citation type="submission" date="2018-01" db="EMBL/GenBank/DDBJ databases">
        <title>An insight into the sialome of Amazonian anophelines.</title>
        <authorList>
            <person name="Ribeiro J.M."/>
            <person name="Scarpassa V."/>
            <person name="Calvo E."/>
        </authorList>
    </citation>
    <scope>NUCLEOTIDE SEQUENCE</scope>
    <source>
        <tissue evidence="2">Salivary glands</tissue>
    </source>
</reference>
<feature type="chain" id="PRO_5014701572" evidence="1">
    <location>
        <begin position="23"/>
        <end position="83"/>
    </location>
</feature>
<dbReference type="EMBL" id="GGFM01011433">
    <property type="protein sequence ID" value="MBW32184.1"/>
    <property type="molecule type" value="Transcribed_RNA"/>
</dbReference>
<proteinExistence type="predicted"/>
<sequence length="83" mass="9356">MMLSNFSFRGAIIAALAEPVVGSDEWICFTSLKMISCNAACFTAQIINCLMLRSVADGGKRRYMSFAWNRKLFMFIRAIYVVS</sequence>
<name>A0A2M3ZUF4_9DIPT</name>
<keyword evidence="1" id="KW-0732">Signal</keyword>
<organism evidence="2">
    <name type="scientific">Anopheles braziliensis</name>
    <dbReference type="NCBI Taxonomy" id="58242"/>
    <lineage>
        <taxon>Eukaryota</taxon>
        <taxon>Metazoa</taxon>
        <taxon>Ecdysozoa</taxon>
        <taxon>Arthropoda</taxon>
        <taxon>Hexapoda</taxon>
        <taxon>Insecta</taxon>
        <taxon>Pterygota</taxon>
        <taxon>Neoptera</taxon>
        <taxon>Endopterygota</taxon>
        <taxon>Diptera</taxon>
        <taxon>Nematocera</taxon>
        <taxon>Culicoidea</taxon>
        <taxon>Culicidae</taxon>
        <taxon>Anophelinae</taxon>
        <taxon>Anopheles</taxon>
    </lineage>
</organism>
<dbReference type="AlphaFoldDB" id="A0A2M3ZUF4"/>
<protein>
    <submittedName>
        <fullName evidence="2">Putative secreted peptide</fullName>
    </submittedName>
</protein>
<evidence type="ECO:0000313" key="2">
    <source>
        <dbReference type="EMBL" id="MBW32184.1"/>
    </source>
</evidence>
<feature type="signal peptide" evidence="1">
    <location>
        <begin position="1"/>
        <end position="22"/>
    </location>
</feature>
<accession>A0A2M3ZUF4</accession>